<protein>
    <recommendedName>
        <fullName evidence="3">Hydrolase</fullName>
    </recommendedName>
</protein>
<proteinExistence type="predicted"/>
<dbReference type="AlphaFoldDB" id="A0A419SLY9"/>
<evidence type="ECO:0008006" key="3">
    <source>
        <dbReference type="Google" id="ProtNLM"/>
    </source>
</evidence>
<reference evidence="1 2" key="1">
    <citation type="submission" date="2016-08" db="EMBL/GenBank/DDBJ databases">
        <title>Novel Firmicute Genomes.</title>
        <authorList>
            <person name="Poppleton D.I."/>
            <person name="Gribaldo S."/>
        </authorList>
    </citation>
    <scope>NUCLEOTIDE SEQUENCE [LARGE SCALE GENOMIC DNA]</scope>
    <source>
        <strain evidence="1 2">RAOx-1</strain>
    </source>
</reference>
<dbReference type="EMBL" id="MCHY01000007">
    <property type="protein sequence ID" value="RKD25103.1"/>
    <property type="molecule type" value="Genomic_DNA"/>
</dbReference>
<comment type="caution">
    <text evidence="1">The sequence shown here is derived from an EMBL/GenBank/DDBJ whole genome shotgun (WGS) entry which is preliminary data.</text>
</comment>
<organism evidence="1 2">
    <name type="scientific">Ammoniphilus oxalaticus</name>
    <dbReference type="NCBI Taxonomy" id="66863"/>
    <lineage>
        <taxon>Bacteria</taxon>
        <taxon>Bacillati</taxon>
        <taxon>Bacillota</taxon>
        <taxon>Bacilli</taxon>
        <taxon>Bacillales</taxon>
        <taxon>Paenibacillaceae</taxon>
        <taxon>Aneurinibacillus group</taxon>
        <taxon>Ammoniphilus</taxon>
    </lineage>
</organism>
<sequence length="100" mass="11781">MEKNKYYVTVQTGEILRDHAQSYQFEIEADDQQRRVLEELFEYAHEREMDTVLPAMTPVVGEHDKPESRAYDAALKQIYVKLHELGTAETRQHIETMNIL</sequence>
<dbReference type="Proteomes" id="UP000284219">
    <property type="component" value="Unassembled WGS sequence"/>
</dbReference>
<name>A0A419SLY9_9BACL</name>
<gene>
    <name evidence="1" type="ORF">BEP19_04600</name>
</gene>
<evidence type="ECO:0000313" key="2">
    <source>
        <dbReference type="Proteomes" id="UP000284219"/>
    </source>
</evidence>
<keyword evidence="2" id="KW-1185">Reference proteome</keyword>
<dbReference type="RefSeq" id="WP_120188925.1">
    <property type="nucleotide sequence ID" value="NZ_MCHY01000007.1"/>
</dbReference>
<accession>A0A419SLY9</accession>
<evidence type="ECO:0000313" key="1">
    <source>
        <dbReference type="EMBL" id="RKD25103.1"/>
    </source>
</evidence>
<dbReference type="OrthoDB" id="2706506at2"/>